<feature type="region of interest" description="Disordered" evidence="1">
    <location>
        <begin position="269"/>
        <end position="319"/>
    </location>
</feature>
<gene>
    <name evidence="3" type="ORF">MNOR_LOCUS798</name>
</gene>
<evidence type="ECO:0000313" key="4">
    <source>
        <dbReference type="Proteomes" id="UP001497623"/>
    </source>
</evidence>
<evidence type="ECO:0000256" key="1">
    <source>
        <dbReference type="SAM" id="MobiDB-lite"/>
    </source>
</evidence>
<keyword evidence="4" id="KW-1185">Reference proteome</keyword>
<dbReference type="EMBL" id="CAXKWB010000189">
    <property type="protein sequence ID" value="CAL4059755.1"/>
    <property type="molecule type" value="Genomic_DNA"/>
</dbReference>
<comment type="caution">
    <text evidence="3">The sequence shown here is derived from an EMBL/GenBank/DDBJ whole genome shotgun (WGS) entry which is preliminary data.</text>
</comment>
<sequence>MRRVVWVATIAIIAASSTAQQKQPGFAQPSWTWAQVVQGAADNPKTVPHRPLAKEVTPYSYREDVNNLNKYDEKEQFQNKNDYEYEYLDDEQFNNDEYVYVDDIEDVENPEQFQFKEENENRRVLDFLYHTFAEPVLQPNQPAQPSLIGEVFRTIDNHINKDFTSLANLVAQGSATANPIPAQQPVQTYGTPGQRSGTPVATSIASGPTGDDLLVTDDLGNQHLVSVDDIVQSLSVLDERSLVDLILAPEGADPELSIQLPVGIGNTVNRSPDLPATQTASAPLNSFQLPAPAPAPLPVPVAPTSASPPSGGLPIPSASLPSGGVPVPFVSPSSGGVPLPNPQTNVVDTSQIVILPGQLTKAIRNFASASQGGEVFRPVRHTGPVNTATADNEESFLITDEQGNVQVITMNDILSSLSSLDQDTITDLLQDTSAASQIVSSPTPANTLINIPGSASVSASVSTFPLHTGPLIETDFEGNVHIRPSQPGSNKVELNDHTAENNKVKQPSVPAVQISTSAPPPPSPSQTKNTTVMSSDGTFVSTDQKGNIYITPDPDKPFTIDIQNIIRLAEQAEQGQTKEDRASEFSGAILNQLQSAKKTTTNTPTTPAPARGNEILAYLAGDDFLPNPILPGPIRSATPKQPVQPPVPDFRSALLNSLGIRRQPEQQATPSPATPGIGATFLNSLGIRRQPGQQTNPSPATPGIGAQFSGLLSQIVNQAAQVVVPQPETPPISKQENEVIQLVIREQFEDGGENTFGTINVPLPQSIHHSQRVLQKQQQQEIRNSGDANGAQRRIYTANWNEGLPTNVVNAVLRGMQREVKFDPSKAIRAIQG</sequence>
<organism evidence="3 4">
    <name type="scientific">Meganyctiphanes norvegica</name>
    <name type="common">Northern krill</name>
    <name type="synonym">Thysanopoda norvegica</name>
    <dbReference type="NCBI Taxonomy" id="48144"/>
    <lineage>
        <taxon>Eukaryota</taxon>
        <taxon>Metazoa</taxon>
        <taxon>Ecdysozoa</taxon>
        <taxon>Arthropoda</taxon>
        <taxon>Crustacea</taxon>
        <taxon>Multicrustacea</taxon>
        <taxon>Malacostraca</taxon>
        <taxon>Eumalacostraca</taxon>
        <taxon>Eucarida</taxon>
        <taxon>Euphausiacea</taxon>
        <taxon>Euphausiidae</taxon>
        <taxon>Meganyctiphanes</taxon>
    </lineage>
</organism>
<proteinExistence type="predicted"/>
<feature type="compositionally biased region" description="Polar residues" evidence="1">
    <location>
        <begin position="532"/>
        <end position="545"/>
    </location>
</feature>
<feature type="compositionally biased region" description="Pro residues" evidence="1">
    <location>
        <begin position="291"/>
        <end position="301"/>
    </location>
</feature>
<name>A0AAV2PKC0_MEGNR</name>
<feature type="compositionally biased region" description="Low complexity" evidence="1">
    <location>
        <begin position="302"/>
        <end position="319"/>
    </location>
</feature>
<accession>A0AAV2PKC0</accession>
<keyword evidence="2" id="KW-0732">Signal</keyword>
<dbReference type="PANTHER" id="PTHR48148">
    <property type="entry name" value="KERATINOCYTE PROLINE-RICH PROTEIN"/>
    <property type="match status" value="1"/>
</dbReference>
<evidence type="ECO:0000256" key="2">
    <source>
        <dbReference type="SAM" id="SignalP"/>
    </source>
</evidence>
<feature type="signal peptide" evidence="2">
    <location>
        <begin position="1"/>
        <end position="19"/>
    </location>
</feature>
<protein>
    <submittedName>
        <fullName evidence="3">Uncharacterized protein</fullName>
    </submittedName>
</protein>
<feature type="chain" id="PRO_5043337638" evidence="2">
    <location>
        <begin position="20"/>
        <end position="833"/>
    </location>
</feature>
<dbReference type="Proteomes" id="UP001497623">
    <property type="component" value="Unassembled WGS sequence"/>
</dbReference>
<dbReference type="AlphaFoldDB" id="A0AAV2PKC0"/>
<evidence type="ECO:0000313" key="3">
    <source>
        <dbReference type="EMBL" id="CAL4059755.1"/>
    </source>
</evidence>
<dbReference type="PANTHER" id="PTHR48148:SF2">
    <property type="entry name" value="PA14 DOMAIN-CONTAINING PROTEIN"/>
    <property type="match status" value="1"/>
</dbReference>
<feature type="compositionally biased region" description="Polar residues" evidence="1">
    <location>
        <begin position="269"/>
        <end position="288"/>
    </location>
</feature>
<feature type="region of interest" description="Disordered" evidence="1">
    <location>
        <begin position="501"/>
        <end position="554"/>
    </location>
</feature>
<reference evidence="3 4" key="1">
    <citation type="submission" date="2024-05" db="EMBL/GenBank/DDBJ databases">
        <authorList>
            <person name="Wallberg A."/>
        </authorList>
    </citation>
    <scope>NUCLEOTIDE SEQUENCE [LARGE SCALE GENOMIC DNA]</scope>
</reference>